<keyword evidence="1" id="KW-0812">Transmembrane</keyword>
<keyword evidence="3" id="KW-1185">Reference proteome</keyword>
<evidence type="ECO:0008006" key="4">
    <source>
        <dbReference type="Google" id="ProtNLM"/>
    </source>
</evidence>
<gene>
    <name evidence="2" type="ORF">PPERSA_11197</name>
</gene>
<feature type="transmembrane region" description="Helical" evidence="1">
    <location>
        <begin position="33"/>
        <end position="52"/>
    </location>
</feature>
<sequence>MVRFFVILGTKENQLIDISILQKIKNQLKQLKFIINIFFNINCFQMLFNLVANQKKKKLIIYLFIFYFTHQKNPHKNWKPIQMISTLIILLNTSLIFFKLNFQFGIYHTKT</sequence>
<dbReference type="AlphaFoldDB" id="A0A0V0R024"/>
<comment type="caution">
    <text evidence="2">The sequence shown here is derived from an EMBL/GenBank/DDBJ whole genome shotgun (WGS) entry which is preliminary data.</text>
</comment>
<proteinExistence type="predicted"/>
<organism evidence="2 3">
    <name type="scientific">Pseudocohnilembus persalinus</name>
    <name type="common">Ciliate</name>
    <dbReference type="NCBI Taxonomy" id="266149"/>
    <lineage>
        <taxon>Eukaryota</taxon>
        <taxon>Sar</taxon>
        <taxon>Alveolata</taxon>
        <taxon>Ciliophora</taxon>
        <taxon>Intramacronucleata</taxon>
        <taxon>Oligohymenophorea</taxon>
        <taxon>Scuticociliatia</taxon>
        <taxon>Philasterida</taxon>
        <taxon>Pseudocohnilembidae</taxon>
        <taxon>Pseudocohnilembus</taxon>
    </lineage>
</organism>
<name>A0A0V0R024_PSEPJ</name>
<dbReference type="EMBL" id="LDAU01000082">
    <property type="protein sequence ID" value="KRX07648.1"/>
    <property type="molecule type" value="Genomic_DNA"/>
</dbReference>
<evidence type="ECO:0000256" key="1">
    <source>
        <dbReference type="SAM" id="Phobius"/>
    </source>
</evidence>
<reference evidence="2 3" key="1">
    <citation type="journal article" date="2015" name="Sci. Rep.">
        <title>Genome of the facultative scuticociliatosis pathogen Pseudocohnilembus persalinus provides insight into its virulence through horizontal gene transfer.</title>
        <authorList>
            <person name="Xiong J."/>
            <person name="Wang G."/>
            <person name="Cheng J."/>
            <person name="Tian M."/>
            <person name="Pan X."/>
            <person name="Warren A."/>
            <person name="Jiang C."/>
            <person name="Yuan D."/>
            <person name="Miao W."/>
        </authorList>
    </citation>
    <scope>NUCLEOTIDE SEQUENCE [LARGE SCALE GENOMIC DNA]</scope>
    <source>
        <strain evidence="2">36N120E</strain>
    </source>
</reference>
<evidence type="ECO:0000313" key="2">
    <source>
        <dbReference type="EMBL" id="KRX07648.1"/>
    </source>
</evidence>
<keyword evidence="1" id="KW-1133">Transmembrane helix</keyword>
<keyword evidence="1" id="KW-0472">Membrane</keyword>
<dbReference type="Proteomes" id="UP000054937">
    <property type="component" value="Unassembled WGS sequence"/>
</dbReference>
<evidence type="ECO:0000313" key="3">
    <source>
        <dbReference type="Proteomes" id="UP000054937"/>
    </source>
</evidence>
<dbReference type="InParanoid" id="A0A0V0R024"/>
<protein>
    <recommendedName>
        <fullName evidence="4">Transmembrane protein</fullName>
    </recommendedName>
</protein>
<accession>A0A0V0R024</accession>
<feature type="transmembrane region" description="Helical" evidence="1">
    <location>
        <begin position="81"/>
        <end position="102"/>
    </location>
</feature>